<dbReference type="EMBL" id="JADIKG010000007">
    <property type="protein sequence ID" value="MFK2871909.1"/>
    <property type="molecule type" value="Genomic_DNA"/>
</dbReference>
<evidence type="ECO:0000259" key="1">
    <source>
        <dbReference type="PROSITE" id="PS51208"/>
    </source>
</evidence>
<dbReference type="Proteomes" id="UP001620405">
    <property type="component" value="Unassembled WGS sequence"/>
</dbReference>
<comment type="caution">
    <text evidence="2">The sequence shown here is derived from an EMBL/GenBank/DDBJ whole genome shotgun (WGS) entry which is preliminary data.</text>
</comment>
<feature type="non-terminal residue" evidence="2">
    <location>
        <position position="1"/>
    </location>
</feature>
<reference evidence="2 3" key="1">
    <citation type="submission" date="2020-10" db="EMBL/GenBank/DDBJ databases">
        <title>Phylogeny of dyella-like bacteria.</title>
        <authorList>
            <person name="Fu J."/>
        </authorList>
    </citation>
    <scope>NUCLEOTIDE SEQUENCE [LARGE SCALE GENOMIC DNA]</scope>
    <source>
        <strain evidence="2 3">DHOB07</strain>
    </source>
</reference>
<evidence type="ECO:0000313" key="3">
    <source>
        <dbReference type="Proteomes" id="UP001620405"/>
    </source>
</evidence>
<dbReference type="Pfam" id="PF03797">
    <property type="entry name" value="Autotransporter"/>
    <property type="match status" value="1"/>
</dbReference>
<accession>A0ABW8IR50</accession>
<dbReference type="PROSITE" id="PS51208">
    <property type="entry name" value="AUTOTRANSPORTER"/>
    <property type="match status" value="1"/>
</dbReference>
<gene>
    <name evidence="2" type="ORF">ISP13_00080</name>
</gene>
<dbReference type="InterPro" id="IPR036709">
    <property type="entry name" value="Autotransporte_beta_dom_sf"/>
</dbReference>
<sequence>NLAVKLGDVGQATYRLGARLTKSDNATFSPYLRADYINTVGGRQQVNISSTDWTDVQATFAGGRAGASYRLGGGATSQFTKNLAIYGEVDYQGALNNYGTSGWTANLGLRWNF</sequence>
<proteinExistence type="predicted"/>
<name>A0ABW8IR50_9GAMM</name>
<dbReference type="RefSeq" id="WP_404600964.1">
    <property type="nucleotide sequence ID" value="NZ_JADIKG010000007.1"/>
</dbReference>
<dbReference type="InterPro" id="IPR006315">
    <property type="entry name" value="OM_autotransptr_brl_dom"/>
</dbReference>
<feature type="domain" description="Autotransporter" evidence="1">
    <location>
        <begin position="1"/>
        <end position="113"/>
    </location>
</feature>
<organism evidence="2 3">
    <name type="scientific">Dyella lipolytica</name>
    <dbReference type="NCBI Taxonomy" id="1867835"/>
    <lineage>
        <taxon>Bacteria</taxon>
        <taxon>Pseudomonadati</taxon>
        <taxon>Pseudomonadota</taxon>
        <taxon>Gammaproteobacteria</taxon>
        <taxon>Lysobacterales</taxon>
        <taxon>Rhodanobacteraceae</taxon>
        <taxon>Dyella</taxon>
    </lineage>
</organism>
<keyword evidence="3" id="KW-1185">Reference proteome</keyword>
<dbReference type="NCBIfam" id="TIGR01414">
    <property type="entry name" value="autotrans_barl"/>
    <property type="match status" value="1"/>
</dbReference>
<dbReference type="InterPro" id="IPR005546">
    <property type="entry name" value="Autotransporte_beta"/>
</dbReference>
<dbReference type="Gene3D" id="2.40.128.130">
    <property type="entry name" value="Autotransporter beta-domain"/>
    <property type="match status" value="1"/>
</dbReference>
<dbReference type="SUPFAM" id="SSF103515">
    <property type="entry name" value="Autotransporter"/>
    <property type="match status" value="1"/>
</dbReference>
<evidence type="ECO:0000313" key="2">
    <source>
        <dbReference type="EMBL" id="MFK2871909.1"/>
    </source>
</evidence>
<protein>
    <submittedName>
        <fullName evidence="2">Autotransporter outer membrane beta-barrel domain-containing protein</fullName>
    </submittedName>
</protein>